<dbReference type="RefSeq" id="WP_182808123.1">
    <property type="nucleotide sequence ID" value="NZ_JACJFM010000006.1"/>
</dbReference>
<dbReference type="AlphaFoldDB" id="A0A839ILS3"/>
<dbReference type="Proteomes" id="UP000565262">
    <property type="component" value="Unassembled WGS sequence"/>
</dbReference>
<reference evidence="1 2" key="1">
    <citation type="submission" date="2020-08" db="EMBL/GenBank/DDBJ databases">
        <title>Oceanospirillum sp. nov. isolated from marine sediment.</title>
        <authorList>
            <person name="Ji X."/>
        </authorList>
    </citation>
    <scope>NUCLEOTIDE SEQUENCE [LARGE SCALE GENOMIC DNA]</scope>
    <source>
        <strain evidence="1 2">D5</strain>
    </source>
</reference>
<accession>A0A839ILS3</accession>
<keyword evidence="2" id="KW-1185">Reference proteome</keyword>
<proteinExistence type="predicted"/>
<dbReference type="EMBL" id="JACJFM010000006">
    <property type="protein sequence ID" value="MBB1486353.1"/>
    <property type="molecule type" value="Genomic_DNA"/>
</dbReference>
<evidence type="ECO:0000313" key="1">
    <source>
        <dbReference type="EMBL" id="MBB1486353.1"/>
    </source>
</evidence>
<sequence>MLTIKHLFATSLIVLTAFTTGCGSTASSYQPIVDGPKGQRYHNDLAACSSLAEQRSYTNDDVKSEGLMGAGIGALFGALEDGGEGAVAGAIIGGAAGAGGRAWDTREERKHIVVQCMRGRGHRVVG</sequence>
<organism evidence="1 2">
    <name type="scientific">Oceanospirillum sediminis</name>
    <dbReference type="NCBI Taxonomy" id="2760088"/>
    <lineage>
        <taxon>Bacteria</taxon>
        <taxon>Pseudomonadati</taxon>
        <taxon>Pseudomonadota</taxon>
        <taxon>Gammaproteobacteria</taxon>
        <taxon>Oceanospirillales</taxon>
        <taxon>Oceanospirillaceae</taxon>
        <taxon>Oceanospirillum</taxon>
    </lineage>
</organism>
<name>A0A839ILS3_9GAMM</name>
<protein>
    <submittedName>
        <fullName evidence="1">Glycine zipper family protein</fullName>
    </submittedName>
</protein>
<dbReference type="PROSITE" id="PS51257">
    <property type="entry name" value="PROKAR_LIPOPROTEIN"/>
    <property type="match status" value="1"/>
</dbReference>
<evidence type="ECO:0000313" key="2">
    <source>
        <dbReference type="Proteomes" id="UP000565262"/>
    </source>
</evidence>
<comment type="caution">
    <text evidence="1">The sequence shown here is derived from an EMBL/GenBank/DDBJ whole genome shotgun (WGS) entry which is preliminary data.</text>
</comment>
<gene>
    <name evidence="1" type="ORF">H4O21_07005</name>
</gene>